<keyword evidence="7" id="KW-1185">Reference proteome</keyword>
<evidence type="ECO:0000313" key="7">
    <source>
        <dbReference type="Proteomes" id="UP001602245"/>
    </source>
</evidence>
<dbReference type="InterPro" id="IPR029039">
    <property type="entry name" value="Flavoprotein-like_sf"/>
</dbReference>
<proteinExistence type="predicted"/>
<reference evidence="6 7" key="1">
    <citation type="submission" date="2024-10" db="EMBL/GenBank/DDBJ databases">
        <title>The Natural Products Discovery Center: Release of the First 8490 Sequenced Strains for Exploring Actinobacteria Biosynthetic Diversity.</title>
        <authorList>
            <person name="Kalkreuter E."/>
            <person name="Kautsar S.A."/>
            <person name="Yang D."/>
            <person name="Bader C.D."/>
            <person name="Teijaro C.N."/>
            <person name="Fluegel L."/>
            <person name="Davis C.M."/>
            <person name="Simpson J.R."/>
            <person name="Lauterbach L."/>
            <person name="Steele A.D."/>
            <person name="Gui C."/>
            <person name="Meng S."/>
            <person name="Li G."/>
            <person name="Viehrig K."/>
            <person name="Ye F."/>
            <person name="Su P."/>
            <person name="Kiefer A.F."/>
            <person name="Nichols A."/>
            <person name="Cepeda A.J."/>
            <person name="Yan W."/>
            <person name="Fan B."/>
            <person name="Jiang Y."/>
            <person name="Adhikari A."/>
            <person name="Zheng C.-J."/>
            <person name="Schuster L."/>
            <person name="Cowan T.M."/>
            <person name="Smanski M.J."/>
            <person name="Chevrette M.G."/>
            <person name="De Carvalho L.P.S."/>
            <person name="Shen B."/>
        </authorList>
    </citation>
    <scope>NUCLEOTIDE SEQUENCE [LARGE SCALE GENOMIC DNA]</scope>
    <source>
        <strain evidence="6 7">NPDC000087</strain>
    </source>
</reference>
<dbReference type="PANTHER" id="PTHR43408:SF2">
    <property type="entry name" value="FMN REDUCTASE (NADPH)"/>
    <property type="match status" value="1"/>
</dbReference>
<feature type="domain" description="NADPH-dependent FMN reductase-like" evidence="5">
    <location>
        <begin position="32"/>
        <end position="163"/>
    </location>
</feature>
<evidence type="ECO:0000256" key="1">
    <source>
        <dbReference type="ARBA" id="ARBA00022630"/>
    </source>
</evidence>
<comment type="caution">
    <text evidence="6">The sequence shown here is derived from an EMBL/GenBank/DDBJ whole genome shotgun (WGS) entry which is preliminary data.</text>
</comment>
<evidence type="ECO:0000256" key="2">
    <source>
        <dbReference type="ARBA" id="ARBA00022643"/>
    </source>
</evidence>
<dbReference type="Proteomes" id="UP001602245">
    <property type="component" value="Unassembled WGS sequence"/>
</dbReference>
<dbReference type="InterPro" id="IPR051814">
    <property type="entry name" value="NAD(P)H-dep_FMN_reductase"/>
</dbReference>
<gene>
    <name evidence="6" type="ORF">ACFY35_20815</name>
</gene>
<dbReference type="SUPFAM" id="SSF52218">
    <property type="entry name" value="Flavoproteins"/>
    <property type="match status" value="1"/>
</dbReference>
<feature type="region of interest" description="Disordered" evidence="4">
    <location>
        <begin position="1"/>
        <end position="26"/>
    </location>
</feature>
<dbReference type="EC" id="1.-.-.-" evidence="6"/>
<dbReference type="EMBL" id="JBIAZU010000003">
    <property type="protein sequence ID" value="MFF5291891.1"/>
    <property type="molecule type" value="Genomic_DNA"/>
</dbReference>
<keyword evidence="2" id="KW-0288">FMN</keyword>
<accession>A0ABW6WG37</accession>
<dbReference type="PANTHER" id="PTHR43408">
    <property type="entry name" value="FMN REDUCTASE (NADPH)"/>
    <property type="match status" value="1"/>
</dbReference>
<evidence type="ECO:0000256" key="4">
    <source>
        <dbReference type="SAM" id="MobiDB-lite"/>
    </source>
</evidence>
<dbReference type="InterPro" id="IPR005025">
    <property type="entry name" value="FMN_Rdtase-like_dom"/>
</dbReference>
<protein>
    <submittedName>
        <fullName evidence="6">NADPH-dependent FMN reductase</fullName>
        <ecNumber evidence="6">1.-.-.-</ecNumber>
    </submittedName>
</protein>
<evidence type="ECO:0000256" key="3">
    <source>
        <dbReference type="ARBA" id="ARBA00023002"/>
    </source>
</evidence>
<keyword evidence="3 6" id="KW-0560">Oxidoreductase</keyword>
<dbReference type="GO" id="GO:0016491">
    <property type="term" value="F:oxidoreductase activity"/>
    <property type="evidence" value="ECO:0007669"/>
    <property type="project" value="UniProtKB-KW"/>
</dbReference>
<name>A0ABW6WG37_9ACTN</name>
<sequence>MATARLTVKSAHQGDPDAARQQSHSAATPAVHVVSVIGSMQPQSTSRALACAIVDALTAGRWVHAHTHDIIDLSQPCATSAGQPAFFELHRRARTADLLVVATPTYHGTYSGLLKAFLDPLHPGALVQTTAVIAVIDPAGRGHSATATLLVKILTSVGARLPTRPLVVNGPGGPRARASRWAATHGTAICAALSGGTTP</sequence>
<organism evidence="6 7">
    <name type="scientific">Paractinoplanes globisporus</name>
    <dbReference type="NCBI Taxonomy" id="113565"/>
    <lineage>
        <taxon>Bacteria</taxon>
        <taxon>Bacillati</taxon>
        <taxon>Actinomycetota</taxon>
        <taxon>Actinomycetes</taxon>
        <taxon>Micromonosporales</taxon>
        <taxon>Micromonosporaceae</taxon>
        <taxon>Paractinoplanes</taxon>
    </lineage>
</organism>
<dbReference type="Gene3D" id="3.40.50.360">
    <property type="match status" value="1"/>
</dbReference>
<evidence type="ECO:0000313" key="6">
    <source>
        <dbReference type="EMBL" id="MFF5291891.1"/>
    </source>
</evidence>
<keyword evidence="1" id="KW-0285">Flavoprotein</keyword>
<evidence type="ECO:0000259" key="5">
    <source>
        <dbReference type="Pfam" id="PF03358"/>
    </source>
</evidence>
<dbReference type="RefSeq" id="WP_020511754.1">
    <property type="nucleotide sequence ID" value="NZ_JBIAZU010000003.1"/>
</dbReference>
<dbReference type="Pfam" id="PF03358">
    <property type="entry name" value="FMN_red"/>
    <property type="match status" value="1"/>
</dbReference>